<evidence type="ECO:0000313" key="1">
    <source>
        <dbReference type="EMBL" id="PWN06103.1"/>
    </source>
</evidence>
<dbReference type="AlphaFoldDB" id="A0A316TNB9"/>
<name>A0A316TNB9_9BACT</name>
<gene>
    <name evidence="1" type="ORF">DDZ15_09625</name>
</gene>
<protein>
    <submittedName>
        <fullName evidence="1">Uncharacterized protein</fullName>
    </submittedName>
</protein>
<comment type="caution">
    <text evidence="1">The sequence shown here is derived from an EMBL/GenBank/DDBJ whole genome shotgun (WGS) entry which is preliminary data.</text>
</comment>
<keyword evidence="2" id="KW-1185">Reference proteome</keyword>
<dbReference type="EMBL" id="QGGB01000007">
    <property type="protein sequence ID" value="PWN06103.1"/>
    <property type="molecule type" value="Genomic_DNA"/>
</dbReference>
<reference evidence="1 2" key="1">
    <citation type="submission" date="2018-05" db="EMBL/GenBank/DDBJ databases">
        <title>Rhodohalobacter halophilus gen. nov., sp. nov., a moderately halophilic member of the family Balneolaceae.</title>
        <authorList>
            <person name="Liu Z.-W."/>
        </authorList>
    </citation>
    <scope>NUCLEOTIDE SEQUENCE [LARGE SCALE GENOMIC DNA]</scope>
    <source>
        <strain evidence="1 2">8A47</strain>
    </source>
</reference>
<dbReference type="OrthoDB" id="9849550at2"/>
<proteinExistence type="predicted"/>
<organism evidence="1 2">
    <name type="scientific">Rhodohalobacter mucosus</name>
    <dbReference type="NCBI Taxonomy" id="2079485"/>
    <lineage>
        <taxon>Bacteria</taxon>
        <taxon>Pseudomonadati</taxon>
        <taxon>Balneolota</taxon>
        <taxon>Balneolia</taxon>
        <taxon>Balneolales</taxon>
        <taxon>Balneolaceae</taxon>
        <taxon>Rhodohalobacter</taxon>
    </lineage>
</organism>
<dbReference type="RefSeq" id="WP_109646896.1">
    <property type="nucleotide sequence ID" value="NZ_QGGB01000007.1"/>
</dbReference>
<evidence type="ECO:0000313" key="2">
    <source>
        <dbReference type="Proteomes" id="UP000245533"/>
    </source>
</evidence>
<dbReference type="Proteomes" id="UP000245533">
    <property type="component" value="Unassembled WGS sequence"/>
</dbReference>
<accession>A0A316TNB9</accession>
<sequence>MSSQSSYVYNEHPAGLGRIATQQADPMLYDERMILQPADSYSSGGSTLQRTVQPTVVKVPTVNQPVLQPDPVKIPDPVIRTRLMPQTGGPHPIVDPKPDAGIEPLGVIISGNSFVKVEGDQLVINGNHRIEKKKAALIGGGLLGAAVLLKIVL</sequence>